<sequence length="173" mass="18835">MGMPGAEIVTRVETVVTLVEILVEILVETLVEILVVTLVETLVLIGVAISAQDGPGPSPYGDPNARRGGMPDAPYYQESPQQQLPYRQQQQQQPPRENYNSYSYNEYGALPGEYQQRAGGRPMGPGGYGPGQQQPQQQRYPADHLLPSPAPAANKGYGGRNRRGGGGGRYNRR</sequence>
<name>A0A421GMA7_9STRA</name>
<feature type="compositionally biased region" description="Low complexity" evidence="1">
    <location>
        <begin position="77"/>
        <end position="107"/>
    </location>
</feature>
<proteinExistence type="predicted"/>
<protein>
    <submittedName>
        <fullName evidence="2">Uncharacterized protein</fullName>
    </submittedName>
</protein>
<dbReference type="EMBL" id="MBDN02000186">
    <property type="protein sequence ID" value="RLN78503.1"/>
    <property type="molecule type" value="Genomic_DNA"/>
</dbReference>
<feature type="compositionally biased region" description="Gly residues" evidence="1">
    <location>
        <begin position="121"/>
        <end position="130"/>
    </location>
</feature>
<keyword evidence="3" id="KW-1185">Reference proteome</keyword>
<evidence type="ECO:0000256" key="1">
    <source>
        <dbReference type="SAM" id="MobiDB-lite"/>
    </source>
</evidence>
<feature type="compositionally biased region" description="Gly residues" evidence="1">
    <location>
        <begin position="156"/>
        <end position="173"/>
    </location>
</feature>
<evidence type="ECO:0000313" key="2">
    <source>
        <dbReference type="EMBL" id="RLN78503.1"/>
    </source>
</evidence>
<dbReference type="AlphaFoldDB" id="A0A421GMA7"/>
<dbReference type="Proteomes" id="UP000285624">
    <property type="component" value="Unassembled WGS sequence"/>
</dbReference>
<feature type="region of interest" description="Disordered" evidence="1">
    <location>
        <begin position="53"/>
        <end position="173"/>
    </location>
</feature>
<gene>
    <name evidence="2" type="ORF">BBO99_00005919</name>
</gene>
<feature type="compositionally biased region" description="Low complexity" evidence="1">
    <location>
        <begin position="131"/>
        <end position="140"/>
    </location>
</feature>
<dbReference type="STRING" id="325452.A0A421GMA7"/>
<organism evidence="2 3">
    <name type="scientific">Phytophthora kernoviae</name>
    <dbReference type="NCBI Taxonomy" id="325452"/>
    <lineage>
        <taxon>Eukaryota</taxon>
        <taxon>Sar</taxon>
        <taxon>Stramenopiles</taxon>
        <taxon>Oomycota</taxon>
        <taxon>Peronosporomycetes</taxon>
        <taxon>Peronosporales</taxon>
        <taxon>Peronosporaceae</taxon>
        <taxon>Phytophthora</taxon>
    </lineage>
</organism>
<comment type="caution">
    <text evidence="2">The sequence shown here is derived from an EMBL/GenBank/DDBJ whole genome shotgun (WGS) entry which is preliminary data.</text>
</comment>
<reference evidence="2 3" key="1">
    <citation type="journal article" date="2019" name="Mol. Plant Pathol.">
        <title>Genome sequencing of oomycete isolates from Chile supports the New Zealand origin of Phytophthora kernoviae and makes available the first Nothophytophthora sp. genome.</title>
        <authorList>
            <person name="Studholme D.J."/>
            <person name="Panda P."/>
            <person name="Sanfuentes Von Stowasser E."/>
            <person name="Gonzalez M."/>
            <person name="Hill R."/>
            <person name="Sambles C."/>
            <person name="Grant M."/>
            <person name="Williams N.M."/>
            <person name="McDougal R.L."/>
        </authorList>
    </citation>
    <scope>NUCLEOTIDE SEQUENCE [LARGE SCALE GENOMIC DNA]</scope>
    <source>
        <strain evidence="2">Chile4</strain>
    </source>
</reference>
<evidence type="ECO:0000313" key="3">
    <source>
        <dbReference type="Proteomes" id="UP000285624"/>
    </source>
</evidence>
<accession>A0A421GMA7</accession>